<dbReference type="InterPro" id="IPR007627">
    <property type="entry name" value="RNA_pol_sigma70_r2"/>
</dbReference>
<accession>A0A2T1A0T9</accession>
<organism evidence="8 9">
    <name type="scientific">Antricoccus suffuscus</name>
    <dbReference type="NCBI Taxonomy" id="1629062"/>
    <lineage>
        <taxon>Bacteria</taxon>
        <taxon>Bacillati</taxon>
        <taxon>Actinomycetota</taxon>
        <taxon>Actinomycetes</taxon>
        <taxon>Geodermatophilales</taxon>
        <taxon>Antricoccaceae</taxon>
        <taxon>Antricoccus</taxon>
    </lineage>
</organism>
<dbReference type="InterPro" id="IPR013324">
    <property type="entry name" value="RNA_pol_sigma_r3/r4-like"/>
</dbReference>
<dbReference type="Proteomes" id="UP000237752">
    <property type="component" value="Unassembled WGS sequence"/>
</dbReference>
<dbReference type="Gene3D" id="1.10.1740.10">
    <property type="match status" value="1"/>
</dbReference>
<dbReference type="InterPro" id="IPR036388">
    <property type="entry name" value="WH-like_DNA-bd_sf"/>
</dbReference>
<dbReference type="PANTHER" id="PTHR43133">
    <property type="entry name" value="RNA POLYMERASE ECF-TYPE SIGMA FACTO"/>
    <property type="match status" value="1"/>
</dbReference>
<dbReference type="EMBL" id="PVUE01000006">
    <property type="protein sequence ID" value="PRZ42215.1"/>
    <property type="molecule type" value="Genomic_DNA"/>
</dbReference>
<gene>
    <name evidence="8" type="ORF">CLV47_10686</name>
</gene>
<feature type="domain" description="RNA polymerase sigma-70 region 2" evidence="6">
    <location>
        <begin position="12"/>
        <end position="77"/>
    </location>
</feature>
<keyword evidence="3" id="KW-0731">Sigma factor</keyword>
<feature type="domain" description="RNA polymerase sigma factor 70 region 4 type 2" evidence="7">
    <location>
        <begin position="101"/>
        <end position="153"/>
    </location>
</feature>
<evidence type="ECO:0000313" key="8">
    <source>
        <dbReference type="EMBL" id="PRZ42215.1"/>
    </source>
</evidence>
<evidence type="ECO:0000259" key="6">
    <source>
        <dbReference type="Pfam" id="PF04542"/>
    </source>
</evidence>
<dbReference type="PANTHER" id="PTHR43133:SF8">
    <property type="entry name" value="RNA POLYMERASE SIGMA FACTOR HI_1459-RELATED"/>
    <property type="match status" value="1"/>
</dbReference>
<sequence length="168" mass="18352">MTVTVRPFEDVVRVHGPTVLRVCRAVLGPAAADDAWSETFLSAMRAYPALPAGSNIEAWLVTIAKRKAIDQHRAAARNPTPVEVLPEREVEAASRSWEDEDALWSALKSLPVKQREAIAYHHIAGLPYKEVALILGNNESAARRAAADGMKALRADRDLRTAYQTGAT</sequence>
<evidence type="ECO:0000256" key="4">
    <source>
        <dbReference type="ARBA" id="ARBA00023125"/>
    </source>
</evidence>
<keyword evidence="4" id="KW-0238">DNA-binding</keyword>
<keyword evidence="9" id="KW-1185">Reference proteome</keyword>
<dbReference type="GO" id="GO:0016987">
    <property type="term" value="F:sigma factor activity"/>
    <property type="evidence" value="ECO:0007669"/>
    <property type="project" value="UniProtKB-KW"/>
</dbReference>
<dbReference type="Pfam" id="PF04542">
    <property type="entry name" value="Sigma70_r2"/>
    <property type="match status" value="1"/>
</dbReference>
<dbReference type="RefSeq" id="WP_106348718.1">
    <property type="nucleotide sequence ID" value="NZ_PVUE01000006.1"/>
</dbReference>
<dbReference type="Gene3D" id="1.10.10.10">
    <property type="entry name" value="Winged helix-like DNA-binding domain superfamily/Winged helix DNA-binding domain"/>
    <property type="match status" value="1"/>
</dbReference>
<dbReference type="SUPFAM" id="SSF88659">
    <property type="entry name" value="Sigma3 and sigma4 domains of RNA polymerase sigma factors"/>
    <property type="match status" value="1"/>
</dbReference>
<comment type="similarity">
    <text evidence="1">Belongs to the sigma-70 factor family. ECF subfamily.</text>
</comment>
<dbReference type="GO" id="GO:0003677">
    <property type="term" value="F:DNA binding"/>
    <property type="evidence" value="ECO:0007669"/>
    <property type="project" value="UniProtKB-KW"/>
</dbReference>
<dbReference type="OrthoDB" id="9803203at2"/>
<evidence type="ECO:0000259" key="7">
    <source>
        <dbReference type="Pfam" id="PF08281"/>
    </source>
</evidence>
<evidence type="ECO:0000256" key="5">
    <source>
        <dbReference type="ARBA" id="ARBA00023163"/>
    </source>
</evidence>
<evidence type="ECO:0000256" key="1">
    <source>
        <dbReference type="ARBA" id="ARBA00010641"/>
    </source>
</evidence>
<dbReference type="InterPro" id="IPR013325">
    <property type="entry name" value="RNA_pol_sigma_r2"/>
</dbReference>
<dbReference type="AlphaFoldDB" id="A0A2T1A0T9"/>
<evidence type="ECO:0000256" key="3">
    <source>
        <dbReference type="ARBA" id="ARBA00023082"/>
    </source>
</evidence>
<evidence type="ECO:0000256" key="2">
    <source>
        <dbReference type="ARBA" id="ARBA00023015"/>
    </source>
</evidence>
<reference evidence="8 9" key="1">
    <citation type="submission" date="2018-03" db="EMBL/GenBank/DDBJ databases">
        <title>Genomic Encyclopedia of Archaeal and Bacterial Type Strains, Phase II (KMG-II): from individual species to whole genera.</title>
        <authorList>
            <person name="Goeker M."/>
        </authorList>
    </citation>
    <scope>NUCLEOTIDE SEQUENCE [LARGE SCALE GENOMIC DNA]</scope>
    <source>
        <strain evidence="8 9">DSM 100065</strain>
    </source>
</reference>
<keyword evidence="2" id="KW-0805">Transcription regulation</keyword>
<proteinExistence type="inferred from homology"/>
<dbReference type="GO" id="GO:0006352">
    <property type="term" value="P:DNA-templated transcription initiation"/>
    <property type="evidence" value="ECO:0007669"/>
    <property type="project" value="InterPro"/>
</dbReference>
<name>A0A2T1A0T9_9ACTN</name>
<comment type="caution">
    <text evidence="8">The sequence shown here is derived from an EMBL/GenBank/DDBJ whole genome shotgun (WGS) entry which is preliminary data.</text>
</comment>
<dbReference type="Pfam" id="PF08281">
    <property type="entry name" value="Sigma70_r4_2"/>
    <property type="match status" value="1"/>
</dbReference>
<evidence type="ECO:0000313" key="9">
    <source>
        <dbReference type="Proteomes" id="UP000237752"/>
    </source>
</evidence>
<protein>
    <submittedName>
        <fullName evidence="8">RNA polymerase sigma factor (Sigma-70 family)</fullName>
    </submittedName>
</protein>
<dbReference type="InterPro" id="IPR039425">
    <property type="entry name" value="RNA_pol_sigma-70-like"/>
</dbReference>
<keyword evidence="5" id="KW-0804">Transcription</keyword>
<dbReference type="InterPro" id="IPR014284">
    <property type="entry name" value="RNA_pol_sigma-70_dom"/>
</dbReference>
<dbReference type="InterPro" id="IPR013249">
    <property type="entry name" value="RNA_pol_sigma70_r4_t2"/>
</dbReference>
<dbReference type="NCBIfam" id="TIGR02937">
    <property type="entry name" value="sigma70-ECF"/>
    <property type="match status" value="1"/>
</dbReference>
<dbReference type="SUPFAM" id="SSF88946">
    <property type="entry name" value="Sigma2 domain of RNA polymerase sigma factors"/>
    <property type="match status" value="1"/>
</dbReference>